<sequence length="304" mass="33847">MAQQAPNKGPSHQGSISSAGATNDLTPLNQHNDPMQESRTSGDCDRDYSSYRYSLTERPRTDHHTVGMIGAFLLLDKKRNLMTLDRLSILANISRYTYHLGVAKLIEEHPDISFTACFIALTFANGDLSLVTNRTLNIFTPRPNEVFWLSSGNDSVYSRCSDGYTINALRGRSASIENPSFIINAGLKVLKAVIKQLFISNKQPLVELVVSLAVGHFDSPRTFHWTIQQLHDWYCRGSDWPSHIELGKIGVSLDMNDEGSDEDSTKDEKLLPNLFGMPDSGHITYEPDPAVYEMEANDALIPGE</sequence>
<dbReference type="Proteomes" id="UP000005426">
    <property type="component" value="Unassembled WGS sequence"/>
</dbReference>
<dbReference type="GeneID" id="25786251"/>
<protein>
    <submittedName>
        <fullName evidence="2">Uncharacterized protein</fullName>
    </submittedName>
</protein>
<dbReference type="EMBL" id="ABDG02000028">
    <property type="protein sequence ID" value="EHK40135.1"/>
    <property type="molecule type" value="Genomic_DNA"/>
</dbReference>
<feature type="compositionally biased region" description="Polar residues" evidence="1">
    <location>
        <begin position="1"/>
        <end position="33"/>
    </location>
</feature>
<dbReference type="AlphaFoldDB" id="G9PAV3"/>
<organism evidence="2 3">
    <name type="scientific">Hypocrea atroviridis (strain ATCC 20476 / IMI 206040)</name>
    <name type="common">Trichoderma atroviride</name>
    <dbReference type="NCBI Taxonomy" id="452589"/>
    <lineage>
        <taxon>Eukaryota</taxon>
        <taxon>Fungi</taxon>
        <taxon>Dikarya</taxon>
        <taxon>Ascomycota</taxon>
        <taxon>Pezizomycotina</taxon>
        <taxon>Sordariomycetes</taxon>
        <taxon>Hypocreomycetidae</taxon>
        <taxon>Hypocreales</taxon>
        <taxon>Hypocreaceae</taxon>
        <taxon>Trichoderma</taxon>
    </lineage>
</organism>
<dbReference type="KEGG" id="tatv:25786251"/>
<reference evidence="2 3" key="1">
    <citation type="journal article" date="2011" name="Genome Biol.">
        <title>Comparative genome sequence analysis underscores mycoparasitism as the ancestral life style of Trichoderma.</title>
        <authorList>
            <person name="Kubicek C.P."/>
            <person name="Herrera-Estrella A."/>
            <person name="Seidl-Seiboth V."/>
            <person name="Martinez D.A."/>
            <person name="Druzhinina I.S."/>
            <person name="Thon M."/>
            <person name="Zeilinger S."/>
            <person name="Casas-Flores S."/>
            <person name="Horwitz B.A."/>
            <person name="Mukherjee P.K."/>
            <person name="Mukherjee M."/>
            <person name="Kredics L."/>
            <person name="Alcaraz L.D."/>
            <person name="Aerts A."/>
            <person name="Antal Z."/>
            <person name="Atanasova L."/>
            <person name="Cervantes-Badillo M.G."/>
            <person name="Challacombe J."/>
            <person name="Chertkov O."/>
            <person name="McCluskey K."/>
            <person name="Coulpier F."/>
            <person name="Deshpande N."/>
            <person name="von Doehren H."/>
            <person name="Ebbole D.J."/>
            <person name="Esquivel-Naranjo E.U."/>
            <person name="Fekete E."/>
            <person name="Flipphi M."/>
            <person name="Glaser F."/>
            <person name="Gomez-Rodriguez E.Y."/>
            <person name="Gruber S."/>
            <person name="Han C."/>
            <person name="Henrissat B."/>
            <person name="Hermosa R."/>
            <person name="Hernandez-Onate M."/>
            <person name="Karaffa L."/>
            <person name="Kosti I."/>
            <person name="Le Crom S."/>
            <person name="Lindquist E."/>
            <person name="Lucas S."/>
            <person name="Luebeck M."/>
            <person name="Luebeck P.S."/>
            <person name="Margeot A."/>
            <person name="Metz B."/>
            <person name="Misra M."/>
            <person name="Nevalainen H."/>
            <person name="Omann M."/>
            <person name="Packer N."/>
            <person name="Perrone G."/>
            <person name="Uresti-Rivera E.E."/>
            <person name="Salamov A."/>
            <person name="Schmoll M."/>
            <person name="Seiboth B."/>
            <person name="Shapiro H."/>
            <person name="Sukno S."/>
            <person name="Tamayo-Ramos J.A."/>
            <person name="Tisch D."/>
            <person name="Wiest A."/>
            <person name="Wilkinson H.H."/>
            <person name="Zhang M."/>
            <person name="Coutinho P.M."/>
            <person name="Kenerley C.M."/>
            <person name="Monte E."/>
            <person name="Baker S.E."/>
            <person name="Grigoriev I.V."/>
        </authorList>
    </citation>
    <scope>NUCLEOTIDE SEQUENCE [LARGE SCALE GENOMIC DNA]</scope>
    <source>
        <strain evidence="3">ATCC 20476 / IMI 206040</strain>
    </source>
</reference>
<feature type="region of interest" description="Disordered" evidence="1">
    <location>
        <begin position="1"/>
        <end position="45"/>
    </location>
</feature>
<evidence type="ECO:0000313" key="3">
    <source>
        <dbReference type="Proteomes" id="UP000005426"/>
    </source>
</evidence>
<evidence type="ECO:0000256" key="1">
    <source>
        <dbReference type="SAM" id="MobiDB-lite"/>
    </source>
</evidence>
<gene>
    <name evidence="2" type="ORF">TRIATDRAFT_89290</name>
</gene>
<dbReference type="OrthoDB" id="5395056at2759"/>
<keyword evidence="3" id="KW-1185">Reference proteome</keyword>
<accession>G9PAV3</accession>
<comment type="caution">
    <text evidence="2">The sequence shown here is derived from an EMBL/GenBank/DDBJ whole genome shotgun (WGS) entry which is preliminary data.</text>
</comment>
<feature type="compositionally biased region" description="Basic and acidic residues" evidence="1">
    <location>
        <begin position="34"/>
        <end position="45"/>
    </location>
</feature>
<evidence type="ECO:0000313" key="2">
    <source>
        <dbReference type="EMBL" id="EHK40135.1"/>
    </source>
</evidence>
<name>G9PAV3_HYPAI</name>
<proteinExistence type="predicted"/>
<dbReference type="HOGENOM" id="CLU_915455_0_0_1"/>